<dbReference type="AlphaFoldDB" id="A0A938B5E5"/>
<dbReference type="Proteomes" id="UP000712673">
    <property type="component" value="Unassembled WGS sequence"/>
</dbReference>
<dbReference type="Pfam" id="PF04365">
    <property type="entry name" value="BrnT_toxin"/>
    <property type="match status" value="1"/>
</dbReference>
<evidence type="ECO:0000313" key="1">
    <source>
        <dbReference type="EMBL" id="MBM3227084.1"/>
    </source>
</evidence>
<dbReference type="Gene3D" id="3.10.450.530">
    <property type="entry name" value="Ribonuclease toxin, BrnT, of type II toxin-antitoxin system"/>
    <property type="match status" value="1"/>
</dbReference>
<organism evidence="1 2">
    <name type="scientific">Tectimicrobiota bacterium</name>
    <dbReference type="NCBI Taxonomy" id="2528274"/>
    <lineage>
        <taxon>Bacteria</taxon>
        <taxon>Pseudomonadati</taxon>
        <taxon>Nitrospinota/Tectimicrobiota group</taxon>
        <taxon>Candidatus Tectimicrobiota</taxon>
    </lineage>
</organism>
<reference evidence="1" key="1">
    <citation type="submission" date="2019-03" db="EMBL/GenBank/DDBJ databases">
        <title>Lake Tanganyika Metagenome-Assembled Genomes (MAGs).</title>
        <authorList>
            <person name="Tran P."/>
        </authorList>
    </citation>
    <scope>NUCLEOTIDE SEQUENCE</scope>
    <source>
        <strain evidence="1">K_DeepCast_65m_m2_066</strain>
    </source>
</reference>
<proteinExistence type="predicted"/>
<gene>
    <name evidence="1" type="ORF">FJZ47_25230</name>
</gene>
<protein>
    <submittedName>
        <fullName evidence="1">BrnT family toxin</fullName>
    </submittedName>
</protein>
<comment type="caution">
    <text evidence="1">The sequence shown here is derived from an EMBL/GenBank/DDBJ whole genome shotgun (WGS) entry which is preliminary data.</text>
</comment>
<dbReference type="EMBL" id="VGLS01001184">
    <property type="protein sequence ID" value="MBM3227084.1"/>
    <property type="molecule type" value="Genomic_DNA"/>
</dbReference>
<dbReference type="InterPro" id="IPR007460">
    <property type="entry name" value="BrnT_toxin"/>
</dbReference>
<name>A0A938B5E5_UNCTE</name>
<dbReference type="InterPro" id="IPR038573">
    <property type="entry name" value="BrnT_sf"/>
</dbReference>
<evidence type="ECO:0000313" key="2">
    <source>
        <dbReference type="Proteomes" id="UP000712673"/>
    </source>
</evidence>
<accession>A0A938B5E5</accession>
<sequence>MRLYEVIWKEVFVDKLAWKHRVMPDEVEYVLFSKPFVRRAEKGRVQGEDVYVAYGQTAAGRSLVVFFILKDQTAALPISAREMTPAERRYYAQQR</sequence>